<feature type="region of interest" description="Disordered" evidence="5">
    <location>
        <begin position="320"/>
        <end position="340"/>
    </location>
</feature>
<evidence type="ECO:0000256" key="1">
    <source>
        <dbReference type="ARBA" id="ARBA00004141"/>
    </source>
</evidence>
<organism evidence="7 8">
    <name type="scientific">Stomoxys calcitrans</name>
    <name type="common">Stable fly</name>
    <name type="synonym">Conops calcitrans</name>
    <dbReference type="NCBI Taxonomy" id="35570"/>
    <lineage>
        <taxon>Eukaryota</taxon>
        <taxon>Metazoa</taxon>
        <taxon>Ecdysozoa</taxon>
        <taxon>Arthropoda</taxon>
        <taxon>Hexapoda</taxon>
        <taxon>Insecta</taxon>
        <taxon>Pterygota</taxon>
        <taxon>Neoptera</taxon>
        <taxon>Endopterygota</taxon>
        <taxon>Diptera</taxon>
        <taxon>Brachycera</taxon>
        <taxon>Muscomorpha</taxon>
        <taxon>Muscoidea</taxon>
        <taxon>Muscidae</taxon>
        <taxon>Stomoxys</taxon>
    </lineage>
</organism>
<keyword evidence="2 6" id="KW-0812">Transmembrane</keyword>
<evidence type="ECO:0000256" key="2">
    <source>
        <dbReference type="ARBA" id="ARBA00022692"/>
    </source>
</evidence>
<dbReference type="KEGG" id="scac:106081392"/>
<dbReference type="OrthoDB" id="430821at2759"/>
<proteinExistence type="predicted"/>
<keyword evidence="8" id="KW-1185">Reference proteome</keyword>
<feature type="region of interest" description="Disordered" evidence="5">
    <location>
        <begin position="47"/>
        <end position="72"/>
    </location>
</feature>
<feature type="transmembrane region" description="Helical" evidence="6">
    <location>
        <begin position="225"/>
        <end position="244"/>
    </location>
</feature>
<keyword evidence="4 6" id="KW-0472">Membrane</keyword>
<dbReference type="InterPro" id="IPR019537">
    <property type="entry name" value="TMEM65"/>
</dbReference>
<dbReference type="Proteomes" id="UP000095300">
    <property type="component" value="Unassembled WGS sequence"/>
</dbReference>
<reference evidence="7" key="1">
    <citation type="submission" date="2020-05" db="UniProtKB">
        <authorList>
            <consortium name="EnsemblMetazoa"/>
        </authorList>
    </citation>
    <scope>IDENTIFICATION</scope>
    <source>
        <strain evidence="7">USDA</strain>
    </source>
</reference>
<dbReference type="PANTHER" id="PTHR21706:SF15">
    <property type="entry name" value="TRANSMEMBRANE PROTEIN 65"/>
    <property type="match status" value="1"/>
</dbReference>
<dbReference type="Pfam" id="PF10507">
    <property type="entry name" value="TMEM65"/>
    <property type="match status" value="1"/>
</dbReference>
<keyword evidence="3 6" id="KW-1133">Transmembrane helix</keyword>
<dbReference type="EnsemblMetazoa" id="SCAU002750-RB">
    <property type="protein sequence ID" value="SCAU002750-PB"/>
    <property type="gene ID" value="SCAU002750"/>
</dbReference>
<protein>
    <recommendedName>
        <fullName evidence="9">Transmembrane protein 65</fullName>
    </recommendedName>
</protein>
<gene>
    <name evidence="7" type="primary">106081392</name>
</gene>
<dbReference type="VEuPathDB" id="VectorBase:SCAU002750"/>
<dbReference type="PANTHER" id="PTHR21706">
    <property type="entry name" value="TRANSMEMBRANE PROTEIN 65"/>
    <property type="match status" value="1"/>
</dbReference>
<comment type="subcellular location">
    <subcellularLocation>
        <location evidence="1">Membrane</location>
        <topology evidence="1">Multi-pass membrane protein</topology>
    </subcellularLocation>
</comment>
<evidence type="ECO:0000256" key="6">
    <source>
        <dbReference type="SAM" id="Phobius"/>
    </source>
</evidence>
<evidence type="ECO:0000256" key="5">
    <source>
        <dbReference type="SAM" id="MobiDB-lite"/>
    </source>
</evidence>
<evidence type="ECO:0000313" key="8">
    <source>
        <dbReference type="Proteomes" id="UP000095300"/>
    </source>
</evidence>
<dbReference type="AlphaFoldDB" id="A0A1I8NWY1"/>
<dbReference type="GO" id="GO:0005739">
    <property type="term" value="C:mitochondrion"/>
    <property type="evidence" value="ECO:0007669"/>
    <property type="project" value="TreeGrafter"/>
</dbReference>
<evidence type="ECO:0008006" key="9">
    <source>
        <dbReference type="Google" id="ProtNLM"/>
    </source>
</evidence>
<dbReference type="GO" id="GO:0016020">
    <property type="term" value="C:membrane"/>
    <property type="evidence" value="ECO:0007669"/>
    <property type="project" value="UniProtKB-SubCell"/>
</dbReference>
<dbReference type="STRING" id="35570.A0A1I8NWY1"/>
<feature type="compositionally biased region" description="Low complexity" evidence="5">
    <location>
        <begin position="51"/>
        <end position="72"/>
    </location>
</feature>
<evidence type="ECO:0000256" key="4">
    <source>
        <dbReference type="ARBA" id="ARBA00023136"/>
    </source>
</evidence>
<feature type="compositionally biased region" description="Basic and acidic residues" evidence="5">
    <location>
        <begin position="320"/>
        <end position="331"/>
    </location>
</feature>
<sequence>MHKSQRVLSHLGRTLLRQQQFNLTVQQQQQQSLLTLACCSPTSDSSIAMRNSNSHNNHNKNQNNNSHRLSSSSSLLLLSSSNPAAKYYSKFTAARESLPLGSHPLCEERALDLISNLKETELAAIKLALQKYEAKKQKEGFEGKLAATQWRTRFGRLSKVPALGEVDPTGSFCAFPDDWLKKKAAEKAVSPSSSDLWKIFMVNAVPFVAFGFLDNFTMIIAGDYIEYIFGTFMCISTMAAAGLGNTISDVLGIGSAYYVERGCEILGLRPPDLTPVQLEMKSSRRAANYGRIIGITVGCLVGMFPLLFMDRKAIEDERKEEEERKKLEQKQLETTVNAIP</sequence>
<feature type="transmembrane region" description="Helical" evidence="6">
    <location>
        <begin position="196"/>
        <end position="213"/>
    </location>
</feature>
<evidence type="ECO:0000256" key="3">
    <source>
        <dbReference type="ARBA" id="ARBA00022989"/>
    </source>
</evidence>
<feature type="transmembrane region" description="Helical" evidence="6">
    <location>
        <begin position="289"/>
        <end position="309"/>
    </location>
</feature>
<name>A0A1I8NWY1_STOCA</name>
<evidence type="ECO:0000313" key="7">
    <source>
        <dbReference type="EnsemblMetazoa" id="SCAU002750-PB"/>
    </source>
</evidence>
<accession>A0A1I8NWY1</accession>